<accession>A0A061R545</accession>
<dbReference type="AlphaFoldDB" id="A0A061R545"/>
<reference evidence="3" key="1">
    <citation type="submission" date="2014-05" db="EMBL/GenBank/DDBJ databases">
        <title>The transcriptome of the halophilic microalga Tetraselmis sp. GSL018 isolated from the Great Salt Lake, Utah.</title>
        <authorList>
            <person name="Jinkerson R.E."/>
            <person name="D'Adamo S."/>
            <person name="Posewitz M.C."/>
        </authorList>
    </citation>
    <scope>NUCLEOTIDE SEQUENCE</scope>
    <source>
        <strain evidence="3">GSL018</strain>
    </source>
</reference>
<dbReference type="SUPFAM" id="SSF53474">
    <property type="entry name" value="alpha/beta-Hydrolases"/>
    <property type="match status" value="1"/>
</dbReference>
<dbReference type="InterPro" id="IPR022742">
    <property type="entry name" value="Hydrolase_4"/>
</dbReference>
<proteinExistence type="predicted"/>
<gene>
    <name evidence="3" type="ORF">TSPGSL018_15193</name>
</gene>
<dbReference type="Gene3D" id="3.40.50.1820">
    <property type="entry name" value="alpha/beta hydrolase"/>
    <property type="match status" value="1"/>
</dbReference>
<evidence type="ECO:0000256" key="1">
    <source>
        <dbReference type="SAM" id="MobiDB-lite"/>
    </source>
</evidence>
<dbReference type="Pfam" id="PF12146">
    <property type="entry name" value="Hydrolase_4"/>
    <property type="match status" value="1"/>
</dbReference>
<protein>
    <recommendedName>
        <fullName evidence="2">Serine aminopeptidase S33 domain-containing protein</fullName>
    </recommendedName>
</protein>
<dbReference type="EMBL" id="GBEZ01020889">
    <property type="protein sequence ID" value="JAC65815.1"/>
    <property type="molecule type" value="Transcribed_RNA"/>
</dbReference>
<feature type="domain" description="Serine aminopeptidase S33" evidence="2">
    <location>
        <begin position="323"/>
        <end position="512"/>
    </location>
</feature>
<evidence type="ECO:0000259" key="2">
    <source>
        <dbReference type="Pfam" id="PF12146"/>
    </source>
</evidence>
<feature type="region of interest" description="Disordered" evidence="1">
    <location>
        <begin position="49"/>
        <end position="70"/>
    </location>
</feature>
<name>A0A061R545_9CHLO</name>
<organism evidence="3">
    <name type="scientific">Tetraselmis sp. GSL018</name>
    <dbReference type="NCBI Taxonomy" id="582737"/>
    <lineage>
        <taxon>Eukaryota</taxon>
        <taxon>Viridiplantae</taxon>
        <taxon>Chlorophyta</taxon>
        <taxon>core chlorophytes</taxon>
        <taxon>Chlorodendrophyceae</taxon>
        <taxon>Chlorodendrales</taxon>
        <taxon>Chlorodendraceae</taxon>
        <taxon>Tetraselmis</taxon>
    </lineage>
</organism>
<feature type="non-terminal residue" evidence="3">
    <location>
        <position position="1"/>
    </location>
</feature>
<evidence type="ECO:0000313" key="3">
    <source>
        <dbReference type="EMBL" id="JAC65815.1"/>
    </source>
</evidence>
<sequence length="613" mass="67087">ANKQNGELLHRQNTCVVSLKCPAFSDSFALQYHLSRTFLLRQNPLQKPSFRGMESVPESTPDSEQGEEDSVPRLGTVLCDGMALTLDHLLLSSIFDAKNKATREQASQGQADSKSVPGGLKAMQRIFQSTGETISTAMLEASLGFNKAGGNISSVMKEVLDEIEELNRRKVVKRLVRSAVSKAVKEDAASRLRSFPVPVPAGAARKAVLPGPSEPAGGAGEGHLVTVASWQEGAAEELLCAYRAFSAYEVVRSLETTETEPAMLSSGGFVRFRPWACRLKGWLAAAPGTPPSAVILGTYGVLKCMSGFGPTPSEKSIKYQAHQYMKNLNAVYYGLEYMGHGPPDQKTSGNGFMVSAGKLRIVMRQAIDSLGQKFPGVPIFLHGECYGAMLSLSLMLDEQLVTRVSGLIHSGAPLHRRGITQANSILSRSVVQLADWLLPPWYTQRFLEQEKIGPMPGWFFAESPQTWNDSLRLADHVLRNIRAIMYRVPTLGVYAKEDPLVKTSRMMSMFSELLPAEEGDASRPAGRPSGGGWWRPRASAEGGAVAAPTGRCLGLSMMVCLDEEDRHLVRESPHRRDLARKVECTWMRMVLDEMQKPISHPVNSGNPLEPELH</sequence>
<dbReference type="InterPro" id="IPR029058">
    <property type="entry name" value="AB_hydrolase_fold"/>
</dbReference>